<accession>A0ACC2V142</accession>
<dbReference type="Proteomes" id="UP001230649">
    <property type="component" value="Unassembled WGS sequence"/>
</dbReference>
<reference evidence="1" key="1">
    <citation type="submission" date="2023-04" db="EMBL/GenBank/DDBJ databases">
        <title>Draft Genome sequencing of Naganishia species isolated from polar environments using Oxford Nanopore Technology.</title>
        <authorList>
            <person name="Leo P."/>
            <person name="Venkateswaran K."/>
        </authorList>
    </citation>
    <scope>NUCLEOTIDE SEQUENCE</scope>
    <source>
        <strain evidence="1">MNA-CCFEE 5262</strain>
    </source>
</reference>
<protein>
    <submittedName>
        <fullName evidence="1">Uncharacterized protein</fullName>
    </submittedName>
</protein>
<name>A0ACC2V142_9TREE</name>
<sequence>MEDLTCAIRKATSKRSTSAKSAPPQSTSNVKQESIKEQSKSKNVPVTTEPTATGYDVFRQTEYSRMKAENPSMKHKNLIGLPTEWWKVMPEENRKAYEPRKKQSSSKMDASQNDKPSGATEKQGTAVKRRNRETIDLEDEDEDEDDEEEDDEAVFRPRVKRSKREDPDAAENDSDGSD</sequence>
<proteinExistence type="predicted"/>
<keyword evidence="2" id="KW-1185">Reference proteome</keyword>
<evidence type="ECO:0000313" key="1">
    <source>
        <dbReference type="EMBL" id="KAJ9092840.1"/>
    </source>
</evidence>
<evidence type="ECO:0000313" key="2">
    <source>
        <dbReference type="Proteomes" id="UP001230649"/>
    </source>
</evidence>
<gene>
    <name evidence="1" type="ORF">QFC20_007268</name>
</gene>
<organism evidence="1 2">
    <name type="scientific">Naganishia adeliensis</name>
    <dbReference type="NCBI Taxonomy" id="92952"/>
    <lineage>
        <taxon>Eukaryota</taxon>
        <taxon>Fungi</taxon>
        <taxon>Dikarya</taxon>
        <taxon>Basidiomycota</taxon>
        <taxon>Agaricomycotina</taxon>
        <taxon>Tremellomycetes</taxon>
        <taxon>Filobasidiales</taxon>
        <taxon>Filobasidiaceae</taxon>
        <taxon>Naganishia</taxon>
    </lineage>
</organism>
<comment type="caution">
    <text evidence="1">The sequence shown here is derived from an EMBL/GenBank/DDBJ whole genome shotgun (WGS) entry which is preliminary data.</text>
</comment>
<dbReference type="EMBL" id="JASBWS010000165">
    <property type="protein sequence ID" value="KAJ9092840.1"/>
    <property type="molecule type" value="Genomic_DNA"/>
</dbReference>